<keyword evidence="3" id="KW-1185">Reference proteome</keyword>
<organism evidence="2 3">
    <name type="scientific">Cephalotrichum gorgonifer</name>
    <dbReference type="NCBI Taxonomy" id="2041049"/>
    <lineage>
        <taxon>Eukaryota</taxon>
        <taxon>Fungi</taxon>
        <taxon>Dikarya</taxon>
        <taxon>Ascomycota</taxon>
        <taxon>Pezizomycotina</taxon>
        <taxon>Sordariomycetes</taxon>
        <taxon>Hypocreomycetidae</taxon>
        <taxon>Microascales</taxon>
        <taxon>Microascaceae</taxon>
        <taxon>Cephalotrichum</taxon>
    </lineage>
</organism>
<dbReference type="AlphaFoldDB" id="A0AAE8N3T6"/>
<evidence type="ECO:0000256" key="1">
    <source>
        <dbReference type="SAM" id="MobiDB-lite"/>
    </source>
</evidence>
<sequence length="74" mass="8016">MPSDSKYNGDKLAEVLESRGFKFNLKAGNVKYEATLHKDRPSYERTKAQRTNSDLSSTSTSSASSSSSASKAAH</sequence>
<protein>
    <submittedName>
        <fullName evidence="2">Uncharacterized protein</fullName>
    </submittedName>
</protein>
<gene>
    <name evidence="2" type="ORF">DNG_08580</name>
</gene>
<name>A0AAE8N3T6_9PEZI</name>
<feature type="region of interest" description="Disordered" evidence="1">
    <location>
        <begin position="36"/>
        <end position="74"/>
    </location>
</feature>
<reference evidence="2" key="1">
    <citation type="submission" date="2018-03" db="EMBL/GenBank/DDBJ databases">
        <authorList>
            <person name="Guldener U."/>
        </authorList>
    </citation>
    <scope>NUCLEOTIDE SEQUENCE</scope>
</reference>
<feature type="compositionally biased region" description="Low complexity" evidence="1">
    <location>
        <begin position="56"/>
        <end position="74"/>
    </location>
</feature>
<comment type="caution">
    <text evidence="2">The sequence shown here is derived from an EMBL/GenBank/DDBJ whole genome shotgun (WGS) entry which is preliminary data.</text>
</comment>
<evidence type="ECO:0000313" key="2">
    <source>
        <dbReference type="EMBL" id="SPO05891.1"/>
    </source>
</evidence>
<feature type="compositionally biased region" description="Basic and acidic residues" evidence="1">
    <location>
        <begin position="36"/>
        <end position="47"/>
    </location>
</feature>
<accession>A0AAE8N3T6</accession>
<dbReference type="EMBL" id="ONZQ02000014">
    <property type="protein sequence ID" value="SPO05891.1"/>
    <property type="molecule type" value="Genomic_DNA"/>
</dbReference>
<dbReference type="Proteomes" id="UP001187682">
    <property type="component" value="Unassembled WGS sequence"/>
</dbReference>
<proteinExistence type="predicted"/>
<evidence type="ECO:0000313" key="3">
    <source>
        <dbReference type="Proteomes" id="UP001187682"/>
    </source>
</evidence>